<evidence type="ECO:0000313" key="2">
    <source>
        <dbReference type="EMBL" id="JAD26389.1"/>
    </source>
</evidence>
<keyword evidence="1" id="KW-0812">Transmembrane</keyword>
<dbReference type="AlphaFoldDB" id="A0A0A8YIS1"/>
<reference evidence="2" key="2">
    <citation type="journal article" date="2015" name="Data Brief">
        <title>Shoot transcriptome of the giant reed, Arundo donax.</title>
        <authorList>
            <person name="Barrero R.A."/>
            <person name="Guerrero F.D."/>
            <person name="Moolhuijzen P."/>
            <person name="Goolsby J.A."/>
            <person name="Tidwell J."/>
            <person name="Bellgard S.E."/>
            <person name="Bellgard M.I."/>
        </authorList>
    </citation>
    <scope>NUCLEOTIDE SEQUENCE</scope>
    <source>
        <tissue evidence="2">Shoot tissue taken approximately 20 cm above the soil surface</tissue>
    </source>
</reference>
<feature type="transmembrane region" description="Helical" evidence="1">
    <location>
        <begin position="27"/>
        <end position="51"/>
    </location>
</feature>
<name>A0A0A8YIS1_ARUDO</name>
<sequence length="70" mass="7923">MKGVNFFCINPDAKQDFELAFNMKNSILWKELSCTIGIGNLAVAGLCTLLYHHRKYCASRMQIVITARTL</sequence>
<keyword evidence="1" id="KW-1133">Transmembrane helix</keyword>
<keyword evidence="1" id="KW-0472">Membrane</keyword>
<dbReference type="EMBL" id="GBRH01271506">
    <property type="protein sequence ID" value="JAD26389.1"/>
    <property type="molecule type" value="Transcribed_RNA"/>
</dbReference>
<proteinExistence type="predicted"/>
<accession>A0A0A8YIS1</accession>
<organism evidence="2">
    <name type="scientific">Arundo donax</name>
    <name type="common">Giant reed</name>
    <name type="synonym">Donax arundinaceus</name>
    <dbReference type="NCBI Taxonomy" id="35708"/>
    <lineage>
        <taxon>Eukaryota</taxon>
        <taxon>Viridiplantae</taxon>
        <taxon>Streptophyta</taxon>
        <taxon>Embryophyta</taxon>
        <taxon>Tracheophyta</taxon>
        <taxon>Spermatophyta</taxon>
        <taxon>Magnoliopsida</taxon>
        <taxon>Liliopsida</taxon>
        <taxon>Poales</taxon>
        <taxon>Poaceae</taxon>
        <taxon>PACMAD clade</taxon>
        <taxon>Arundinoideae</taxon>
        <taxon>Arundineae</taxon>
        <taxon>Arundo</taxon>
    </lineage>
</organism>
<evidence type="ECO:0000256" key="1">
    <source>
        <dbReference type="SAM" id="Phobius"/>
    </source>
</evidence>
<protein>
    <submittedName>
        <fullName evidence="2">Uncharacterized protein</fullName>
    </submittedName>
</protein>
<reference evidence="2" key="1">
    <citation type="submission" date="2014-09" db="EMBL/GenBank/DDBJ databases">
        <authorList>
            <person name="Magalhaes I.L.F."/>
            <person name="Oliveira U."/>
            <person name="Santos F.R."/>
            <person name="Vidigal T.H.D.A."/>
            <person name="Brescovit A.D."/>
            <person name="Santos A.J."/>
        </authorList>
    </citation>
    <scope>NUCLEOTIDE SEQUENCE</scope>
    <source>
        <tissue evidence="2">Shoot tissue taken approximately 20 cm above the soil surface</tissue>
    </source>
</reference>